<sequence length="288" mass="31425">MKLYKVGDSIKGAVVLTNKIERVFVIGLDGAGNFIKDTNTPNIHQLLKKGVLTYSGQASYPTISAECWGSILHGVVPEKHGLNNDLIAAEIYPEYSPYPSFFKVIKDAWPDCKLAAFSEWEPINYGIIEQSTLHQAVSKPDEELVHAAAAYIRENPDLKAMFVQIDTPDAAGHQYGYGTKAYLDSITKTDGFVGVIIEAIKDAGLLDSSLIITTSDHGGGGDHHYSHGSDHPQDMTIFWGCHGPEINPKSQLEEGFKNMNTAAIVLHALGLAIPEQYDAKIPDGLFLE</sequence>
<dbReference type="Pfam" id="PF01663">
    <property type="entry name" value="Phosphodiest"/>
    <property type="match status" value="2"/>
</dbReference>
<evidence type="ECO:0000313" key="1">
    <source>
        <dbReference type="EMBL" id="SQI53776.1"/>
    </source>
</evidence>
<dbReference type="InterPro" id="IPR002591">
    <property type="entry name" value="Phosphodiest/P_Trfase"/>
</dbReference>
<dbReference type="RefSeq" id="WP_066136177.1">
    <property type="nucleotide sequence ID" value="NZ_CBCSGM010000001.1"/>
</dbReference>
<dbReference type="Gene3D" id="3.40.720.10">
    <property type="entry name" value="Alkaline Phosphatase, subunit A"/>
    <property type="match status" value="1"/>
</dbReference>
<dbReference type="PANTHER" id="PTHR10151">
    <property type="entry name" value="ECTONUCLEOTIDE PYROPHOSPHATASE/PHOSPHODIESTERASE"/>
    <property type="match status" value="1"/>
</dbReference>
<dbReference type="KEGG" id="blen:NCTC4824_01100"/>
<gene>
    <name evidence="1" type="ORF">NCTC4824_01100</name>
</gene>
<protein>
    <submittedName>
        <fullName evidence="1">Arylsulfatase</fullName>
    </submittedName>
</protein>
<dbReference type="InterPro" id="IPR017850">
    <property type="entry name" value="Alkaline_phosphatase_core_sf"/>
</dbReference>
<proteinExistence type="predicted"/>
<dbReference type="STRING" id="1348624.GCA_001591545_00196"/>
<dbReference type="EMBL" id="LS483476">
    <property type="protein sequence ID" value="SQI53776.1"/>
    <property type="molecule type" value="Genomic_DNA"/>
</dbReference>
<evidence type="ECO:0000313" key="2">
    <source>
        <dbReference type="Proteomes" id="UP000249134"/>
    </source>
</evidence>
<dbReference type="AlphaFoldDB" id="A0A2X4VNQ0"/>
<dbReference type="Proteomes" id="UP000249134">
    <property type="component" value="Chromosome 1"/>
</dbReference>
<dbReference type="PANTHER" id="PTHR10151:SF120">
    <property type="entry name" value="BIS(5'-ADENOSYL)-TRIPHOSPHATASE"/>
    <property type="match status" value="1"/>
</dbReference>
<accession>A0A2X4VNQ0</accession>
<reference evidence="1 2" key="1">
    <citation type="submission" date="2018-06" db="EMBL/GenBank/DDBJ databases">
        <authorList>
            <consortium name="Pathogen Informatics"/>
            <person name="Doyle S."/>
        </authorList>
    </citation>
    <scope>NUCLEOTIDE SEQUENCE [LARGE SCALE GENOMIC DNA]</scope>
    <source>
        <strain evidence="1 2">NCTC4824</strain>
    </source>
</reference>
<keyword evidence="2" id="KW-1185">Reference proteome</keyword>
<organism evidence="1 2">
    <name type="scientific">Lederbergia lenta</name>
    <name type="common">Bacillus lentus</name>
    <dbReference type="NCBI Taxonomy" id="1467"/>
    <lineage>
        <taxon>Bacteria</taxon>
        <taxon>Bacillati</taxon>
        <taxon>Bacillota</taxon>
        <taxon>Bacilli</taxon>
        <taxon>Bacillales</taxon>
        <taxon>Bacillaceae</taxon>
        <taxon>Lederbergia</taxon>
    </lineage>
</organism>
<dbReference type="GO" id="GO:0016787">
    <property type="term" value="F:hydrolase activity"/>
    <property type="evidence" value="ECO:0007669"/>
    <property type="project" value="UniProtKB-ARBA"/>
</dbReference>
<name>A0A2X4VNQ0_LEDLE</name>
<dbReference type="SUPFAM" id="SSF53649">
    <property type="entry name" value="Alkaline phosphatase-like"/>
    <property type="match status" value="1"/>
</dbReference>